<feature type="compositionally biased region" description="Polar residues" evidence="1">
    <location>
        <begin position="151"/>
        <end position="166"/>
    </location>
</feature>
<evidence type="ECO:0000313" key="3">
    <source>
        <dbReference type="WBParaSite" id="PSU_v2.g1443.t1"/>
    </source>
</evidence>
<feature type="compositionally biased region" description="Polar residues" evidence="1">
    <location>
        <begin position="48"/>
        <end position="61"/>
    </location>
</feature>
<dbReference type="Proteomes" id="UP000887577">
    <property type="component" value="Unplaced"/>
</dbReference>
<keyword evidence="2" id="KW-1185">Reference proteome</keyword>
<feature type="compositionally biased region" description="Low complexity" evidence="1">
    <location>
        <begin position="130"/>
        <end position="139"/>
    </location>
</feature>
<feature type="region of interest" description="Disordered" evidence="1">
    <location>
        <begin position="1"/>
        <end position="42"/>
    </location>
</feature>
<evidence type="ECO:0000256" key="1">
    <source>
        <dbReference type="SAM" id="MobiDB-lite"/>
    </source>
</evidence>
<feature type="compositionally biased region" description="Pro residues" evidence="1">
    <location>
        <begin position="85"/>
        <end position="94"/>
    </location>
</feature>
<feature type="region of interest" description="Disordered" evidence="1">
    <location>
        <begin position="48"/>
        <end position="67"/>
    </location>
</feature>
<organism evidence="2 3">
    <name type="scientific">Panagrolaimus superbus</name>
    <dbReference type="NCBI Taxonomy" id="310955"/>
    <lineage>
        <taxon>Eukaryota</taxon>
        <taxon>Metazoa</taxon>
        <taxon>Ecdysozoa</taxon>
        <taxon>Nematoda</taxon>
        <taxon>Chromadorea</taxon>
        <taxon>Rhabditida</taxon>
        <taxon>Tylenchina</taxon>
        <taxon>Panagrolaimomorpha</taxon>
        <taxon>Panagrolaimoidea</taxon>
        <taxon>Panagrolaimidae</taxon>
        <taxon>Panagrolaimus</taxon>
    </lineage>
</organism>
<name>A0A914Y5B3_9BILA</name>
<dbReference type="AlphaFoldDB" id="A0A914Y5B3"/>
<protein>
    <submittedName>
        <fullName evidence="3">Uncharacterized protein</fullName>
    </submittedName>
</protein>
<proteinExistence type="predicted"/>
<dbReference type="WBParaSite" id="PSU_v2.g1443.t1">
    <property type="protein sequence ID" value="PSU_v2.g1443.t1"/>
    <property type="gene ID" value="PSU_v2.g1443"/>
</dbReference>
<feature type="region of interest" description="Disordered" evidence="1">
    <location>
        <begin position="78"/>
        <end position="102"/>
    </location>
</feature>
<evidence type="ECO:0000313" key="2">
    <source>
        <dbReference type="Proteomes" id="UP000887577"/>
    </source>
</evidence>
<feature type="compositionally biased region" description="Polar residues" evidence="1">
    <location>
        <begin position="25"/>
        <end position="42"/>
    </location>
</feature>
<feature type="region of interest" description="Disordered" evidence="1">
    <location>
        <begin position="124"/>
        <end position="166"/>
    </location>
</feature>
<sequence length="166" mass="18268">MTVDGMNQLPDNSSYGPPNGFIPNLMNSSWRDPPNSFNNAWVQPQLPLSNSWKPSDNTMPSMSLPPPVTEYVILDQDPHKMGMDLPPPPPPPFIPSSFSQHTASQLNSAQEFYFFNPPNPNVYHPPRCISESSHTTSSSPPVNLDGEADMSISSGSRNSTPKNMNE</sequence>
<accession>A0A914Y5B3</accession>
<reference evidence="3" key="1">
    <citation type="submission" date="2022-11" db="UniProtKB">
        <authorList>
            <consortium name="WormBaseParasite"/>
        </authorList>
    </citation>
    <scope>IDENTIFICATION</scope>
</reference>